<feature type="compositionally biased region" description="Basic residues" evidence="1">
    <location>
        <begin position="19"/>
        <end position="29"/>
    </location>
</feature>
<evidence type="ECO:0000313" key="3">
    <source>
        <dbReference type="Proteomes" id="UP001229421"/>
    </source>
</evidence>
<name>A0AAD8KQ03_TARER</name>
<proteinExistence type="predicted"/>
<comment type="caution">
    <text evidence="2">The sequence shown here is derived from an EMBL/GenBank/DDBJ whole genome shotgun (WGS) entry which is preliminary data.</text>
</comment>
<dbReference type="Proteomes" id="UP001229421">
    <property type="component" value="Unassembled WGS sequence"/>
</dbReference>
<evidence type="ECO:0000313" key="2">
    <source>
        <dbReference type="EMBL" id="KAK1426774.1"/>
    </source>
</evidence>
<feature type="region of interest" description="Disordered" evidence="1">
    <location>
        <begin position="14"/>
        <end position="43"/>
    </location>
</feature>
<feature type="compositionally biased region" description="Polar residues" evidence="1">
    <location>
        <begin position="33"/>
        <end position="43"/>
    </location>
</feature>
<evidence type="ECO:0000256" key="1">
    <source>
        <dbReference type="SAM" id="MobiDB-lite"/>
    </source>
</evidence>
<dbReference type="AlphaFoldDB" id="A0AAD8KQ03"/>
<gene>
    <name evidence="2" type="ORF">QVD17_15454</name>
</gene>
<dbReference type="EMBL" id="JAUHHV010000004">
    <property type="protein sequence ID" value="KAK1426774.1"/>
    <property type="molecule type" value="Genomic_DNA"/>
</dbReference>
<reference evidence="2" key="1">
    <citation type="journal article" date="2023" name="bioRxiv">
        <title>Improved chromosome-level genome assembly for marigold (Tagetes erecta).</title>
        <authorList>
            <person name="Jiang F."/>
            <person name="Yuan L."/>
            <person name="Wang S."/>
            <person name="Wang H."/>
            <person name="Xu D."/>
            <person name="Wang A."/>
            <person name="Fan W."/>
        </authorList>
    </citation>
    <scope>NUCLEOTIDE SEQUENCE</scope>
    <source>
        <strain evidence="2">WSJ</strain>
        <tissue evidence="2">Leaf</tissue>
    </source>
</reference>
<sequence length="320" mass="37341">MSASLMRNMMVRFFSSRSGRNRNRNKNKNWKNTSMNKATNDNYNKMNKDAAVKEWTLKKKDWRFIPGETMMNMTQKALLEKKKRDSEELKIIQKLKNKTLADLGFYPEEEVLIIGDEDMFFTHILSKVFWDEDGSKIKVRLATPTPKDGRWPERTKDSNIAYDVKDLDAYLKSLEPGTKFHKVVMVKPLPGSKTNKNQEDMKIFFKETFEKIKPLLTDDGNIYLVTDASYNLDLDGWEVEKSGQELGLALVNTVPTSFMLDEKIIFKIPNEKQYPKTKKYSLHKWYKTAIKDQYVDVKTQQVMSNDDKSVEQVLKDEASI</sequence>
<organism evidence="2 3">
    <name type="scientific">Tagetes erecta</name>
    <name type="common">African marigold</name>
    <dbReference type="NCBI Taxonomy" id="13708"/>
    <lineage>
        <taxon>Eukaryota</taxon>
        <taxon>Viridiplantae</taxon>
        <taxon>Streptophyta</taxon>
        <taxon>Embryophyta</taxon>
        <taxon>Tracheophyta</taxon>
        <taxon>Spermatophyta</taxon>
        <taxon>Magnoliopsida</taxon>
        <taxon>eudicotyledons</taxon>
        <taxon>Gunneridae</taxon>
        <taxon>Pentapetalae</taxon>
        <taxon>asterids</taxon>
        <taxon>campanulids</taxon>
        <taxon>Asterales</taxon>
        <taxon>Asteraceae</taxon>
        <taxon>Asteroideae</taxon>
        <taxon>Heliantheae alliance</taxon>
        <taxon>Tageteae</taxon>
        <taxon>Tagetes</taxon>
    </lineage>
</organism>
<accession>A0AAD8KQ03</accession>
<keyword evidence="3" id="KW-1185">Reference proteome</keyword>
<protein>
    <submittedName>
        <fullName evidence="2">Uncharacterized protein</fullName>
    </submittedName>
</protein>